<organism evidence="2 3">
    <name type="scientific">Companilactobacillus zhachilii</name>
    <dbReference type="NCBI Taxonomy" id="2304606"/>
    <lineage>
        <taxon>Bacteria</taxon>
        <taxon>Bacillati</taxon>
        <taxon>Bacillota</taxon>
        <taxon>Bacilli</taxon>
        <taxon>Lactobacillales</taxon>
        <taxon>Lactobacillaceae</taxon>
        <taxon>Companilactobacillus</taxon>
    </lineage>
</organism>
<keyword evidence="3" id="KW-1185">Reference proteome</keyword>
<keyword evidence="1" id="KW-0472">Membrane</keyword>
<dbReference type="KEGG" id="lzh:D1B17_09535"/>
<evidence type="ECO:0000313" key="3">
    <source>
        <dbReference type="Proteomes" id="UP000267208"/>
    </source>
</evidence>
<keyword evidence="1" id="KW-0812">Transmembrane</keyword>
<dbReference type="OrthoDB" id="9956958at2"/>
<keyword evidence="1" id="KW-1133">Transmembrane helix</keyword>
<dbReference type="EMBL" id="CP031933">
    <property type="protein sequence ID" value="AYE38862.1"/>
    <property type="molecule type" value="Genomic_DNA"/>
</dbReference>
<dbReference type="Proteomes" id="UP000267208">
    <property type="component" value="Chromosome"/>
</dbReference>
<feature type="transmembrane region" description="Helical" evidence="1">
    <location>
        <begin position="45"/>
        <end position="64"/>
    </location>
</feature>
<feature type="transmembrane region" description="Helical" evidence="1">
    <location>
        <begin position="198"/>
        <end position="219"/>
    </location>
</feature>
<evidence type="ECO:0000313" key="2">
    <source>
        <dbReference type="EMBL" id="AYE38862.1"/>
    </source>
</evidence>
<evidence type="ECO:0000256" key="1">
    <source>
        <dbReference type="SAM" id="Phobius"/>
    </source>
</evidence>
<sequence>MTFWIKLMEILRYWKSNIAEMSTSFKNFQSRAKYYSSELTDTIKFIIKTTLILMVIYFILLFIASKIFHDTTEEYLFVRLLIRIFVACPSLLILINMAEDGTLKSCGRKILFIIGFIDDPSHPVYPMPIQASHKQKVSISIKKLFISFLNGLKSKIKILWPILKDIFEIMFWIAFILEIIFFIIVTVLSSFFAFDDDIYTLSGIMMLILFFTPIPLLIIKSAFKSYLNSVVAFFFRDK</sequence>
<feature type="transmembrane region" description="Helical" evidence="1">
    <location>
        <begin position="76"/>
        <end position="95"/>
    </location>
</feature>
<name>A0A386PTP7_9LACO</name>
<dbReference type="AlphaFoldDB" id="A0A386PTP7"/>
<proteinExistence type="predicted"/>
<protein>
    <submittedName>
        <fullName evidence="2">Uncharacterized protein</fullName>
    </submittedName>
</protein>
<accession>A0A386PTP7</accession>
<gene>
    <name evidence="2" type="ORF">D1B17_09535</name>
</gene>
<feature type="transmembrane region" description="Helical" evidence="1">
    <location>
        <begin position="169"/>
        <end position="192"/>
    </location>
</feature>
<dbReference type="RefSeq" id="WP_120143088.1">
    <property type="nucleotide sequence ID" value="NZ_CP031933.2"/>
</dbReference>
<reference evidence="3" key="1">
    <citation type="submission" date="2018-08" db="EMBL/GenBank/DDBJ databases">
        <title>Genome of Lactobacillus sp. HBUAS52074.</title>
        <authorList>
            <person name="Guo Z."/>
            <person name="Zhang Z.D."/>
        </authorList>
    </citation>
    <scope>NUCLEOTIDE SEQUENCE [LARGE SCALE GENOMIC DNA]</scope>
    <source>
        <strain evidence="3">HBUAS52074</strain>
    </source>
</reference>